<comment type="caution">
    <text evidence="2">The sequence shown here is derived from an EMBL/GenBank/DDBJ whole genome shotgun (WGS) entry which is preliminary data.</text>
</comment>
<gene>
    <name evidence="2" type="ORF">WA026_000052</name>
</gene>
<sequence length="160" mass="18475">MEISRLILFEVVLVLLLNVYQIDGSNRVKRKIVFNKNTKFFIRLNGKGDVLNATRIFSHGWAVRINYDVPDSMKKMRSIFKRNVGPQEEENEYSSFASSCISRQICQAFKFTDNNSTCGVFCGIRRIINESGGIQAEFLKSFLDNCYLNDYQCPYKLEGK</sequence>
<evidence type="ECO:0000313" key="3">
    <source>
        <dbReference type="Proteomes" id="UP001431783"/>
    </source>
</evidence>
<dbReference type="EMBL" id="JARQZJ010000121">
    <property type="protein sequence ID" value="KAK9887736.1"/>
    <property type="molecule type" value="Genomic_DNA"/>
</dbReference>
<name>A0AAW1V3Y1_9CUCU</name>
<keyword evidence="1" id="KW-0732">Signal</keyword>
<keyword evidence="3" id="KW-1185">Reference proteome</keyword>
<reference evidence="2 3" key="1">
    <citation type="submission" date="2023-03" db="EMBL/GenBank/DDBJ databases">
        <title>Genome insight into feeding habits of ladybird beetles.</title>
        <authorList>
            <person name="Li H.-S."/>
            <person name="Huang Y.-H."/>
            <person name="Pang H."/>
        </authorList>
    </citation>
    <scope>NUCLEOTIDE SEQUENCE [LARGE SCALE GENOMIC DNA]</scope>
    <source>
        <strain evidence="2">SYSU_2023b</strain>
        <tissue evidence="2">Whole body</tissue>
    </source>
</reference>
<dbReference type="AlphaFoldDB" id="A0AAW1V3Y1"/>
<proteinExistence type="predicted"/>
<feature type="signal peptide" evidence="1">
    <location>
        <begin position="1"/>
        <end position="24"/>
    </location>
</feature>
<feature type="chain" id="PRO_5043788770" evidence="1">
    <location>
        <begin position="25"/>
        <end position="160"/>
    </location>
</feature>
<dbReference type="Proteomes" id="UP001431783">
    <property type="component" value="Unassembled WGS sequence"/>
</dbReference>
<accession>A0AAW1V3Y1</accession>
<evidence type="ECO:0000256" key="1">
    <source>
        <dbReference type="SAM" id="SignalP"/>
    </source>
</evidence>
<evidence type="ECO:0000313" key="2">
    <source>
        <dbReference type="EMBL" id="KAK9887736.1"/>
    </source>
</evidence>
<organism evidence="2 3">
    <name type="scientific">Henosepilachna vigintioctopunctata</name>
    <dbReference type="NCBI Taxonomy" id="420089"/>
    <lineage>
        <taxon>Eukaryota</taxon>
        <taxon>Metazoa</taxon>
        <taxon>Ecdysozoa</taxon>
        <taxon>Arthropoda</taxon>
        <taxon>Hexapoda</taxon>
        <taxon>Insecta</taxon>
        <taxon>Pterygota</taxon>
        <taxon>Neoptera</taxon>
        <taxon>Endopterygota</taxon>
        <taxon>Coleoptera</taxon>
        <taxon>Polyphaga</taxon>
        <taxon>Cucujiformia</taxon>
        <taxon>Coccinelloidea</taxon>
        <taxon>Coccinellidae</taxon>
        <taxon>Epilachninae</taxon>
        <taxon>Epilachnini</taxon>
        <taxon>Henosepilachna</taxon>
    </lineage>
</organism>
<protein>
    <submittedName>
        <fullName evidence="2">Uncharacterized protein</fullName>
    </submittedName>
</protein>